<organism evidence="10">
    <name type="scientific">uncultured marine bacterium 562</name>
    <dbReference type="NCBI Taxonomy" id="257397"/>
    <lineage>
        <taxon>Bacteria</taxon>
        <taxon>environmental samples</taxon>
    </lineage>
</organism>
<dbReference type="PROSITE" id="PS52016">
    <property type="entry name" value="TONB_DEPENDENT_REC_3"/>
    <property type="match status" value="1"/>
</dbReference>
<evidence type="ECO:0000256" key="1">
    <source>
        <dbReference type="ARBA" id="ARBA00004571"/>
    </source>
</evidence>
<evidence type="ECO:0000256" key="2">
    <source>
        <dbReference type="ARBA" id="ARBA00022448"/>
    </source>
</evidence>
<dbReference type="EMBL" id="AY458644">
    <property type="protein sequence ID" value="AAR38051.1"/>
    <property type="molecule type" value="Genomic_DNA"/>
</dbReference>
<feature type="domain" description="TonB-dependent receptor-like beta-barrel" evidence="9">
    <location>
        <begin position="2"/>
        <end position="269"/>
    </location>
</feature>
<dbReference type="AlphaFoldDB" id="Q6SG11"/>
<evidence type="ECO:0000256" key="5">
    <source>
        <dbReference type="ARBA" id="ARBA00023077"/>
    </source>
</evidence>
<dbReference type="InterPro" id="IPR036942">
    <property type="entry name" value="Beta-barrel_TonB_sf"/>
</dbReference>
<reference evidence="10" key="1">
    <citation type="submission" date="2003-11" db="EMBL/GenBank/DDBJ databases">
        <authorList>
            <person name="Heidelberg J.F."/>
            <person name="Eisen J.A."/>
            <person name="Nelson W.C."/>
            <person name="DeLong E.F."/>
        </authorList>
    </citation>
    <scope>NUCLEOTIDE SEQUENCE</scope>
</reference>
<proteinExistence type="inferred from homology"/>
<dbReference type="GO" id="GO:0009279">
    <property type="term" value="C:cell outer membrane"/>
    <property type="evidence" value="ECO:0007669"/>
    <property type="project" value="UniProtKB-SubCell"/>
</dbReference>
<sequence length="306" mass="33605">MRYQMNDNLVLRGSYSTSFREPSLSQLSTSLVSLQGLQDFNADGTRNGSTAFIRVAVAHNPELEPETSTNTNLGAIWTPNDQTSLSVDYWSIDYENVITIENAQGKIIADPTDPDIKRISGTLVGVTTEYQNAENVEAEGIDIEGSYSFDTAWGEASVGFNTARILGYEIPNGSGGMKDVVGLFNHDNFARSMPETKSVISAKLSNGDHNFAAYIRMISDYETTRALDALATSRGFSQDIDSFTTLDLRYSYDMEVSGYDVKLSAGINNATDEEAPIVYDAANFSYDPKHHDPRGQMVFLGIKVTM</sequence>
<keyword evidence="5" id="KW-0798">TonB box</keyword>
<dbReference type="SUPFAM" id="SSF56935">
    <property type="entry name" value="Porins"/>
    <property type="match status" value="1"/>
</dbReference>
<evidence type="ECO:0000259" key="9">
    <source>
        <dbReference type="Pfam" id="PF00593"/>
    </source>
</evidence>
<evidence type="ECO:0000256" key="8">
    <source>
        <dbReference type="PROSITE-ProRule" id="PRU01360"/>
    </source>
</evidence>
<dbReference type="InterPro" id="IPR039426">
    <property type="entry name" value="TonB-dep_rcpt-like"/>
</dbReference>
<keyword evidence="2 8" id="KW-0813">Transport</keyword>
<keyword evidence="6 8" id="KW-0472">Membrane</keyword>
<evidence type="ECO:0000256" key="3">
    <source>
        <dbReference type="ARBA" id="ARBA00022452"/>
    </source>
</evidence>
<dbReference type="PANTHER" id="PTHR47234">
    <property type="match status" value="1"/>
</dbReference>
<keyword evidence="7 8" id="KW-0998">Cell outer membrane</keyword>
<reference evidence="10" key="2">
    <citation type="submission" date="2003-12" db="EMBL/GenBank/DDBJ databases">
        <title>Monterey Bay Coastal Ocean Microbial Observatory environmental clone sequencing.</title>
        <authorList>
            <person name="DeLong E.F."/>
        </authorList>
    </citation>
    <scope>NUCLEOTIDE SEQUENCE</scope>
</reference>
<comment type="similarity">
    <text evidence="8">Belongs to the TonB-dependent receptor family.</text>
</comment>
<evidence type="ECO:0000313" key="10">
    <source>
        <dbReference type="EMBL" id="AAR38051.1"/>
    </source>
</evidence>
<dbReference type="InterPro" id="IPR000531">
    <property type="entry name" value="Beta-barrel_TonB"/>
</dbReference>
<dbReference type="PANTHER" id="PTHR47234:SF2">
    <property type="entry name" value="TONB-DEPENDENT RECEPTOR"/>
    <property type="match status" value="1"/>
</dbReference>
<evidence type="ECO:0000256" key="6">
    <source>
        <dbReference type="ARBA" id="ARBA00023136"/>
    </source>
</evidence>
<evidence type="ECO:0000256" key="4">
    <source>
        <dbReference type="ARBA" id="ARBA00022692"/>
    </source>
</evidence>
<gene>
    <name evidence="10" type="ORF">MBMO_EBAC000-45B06.66</name>
</gene>
<dbReference type="Pfam" id="PF00593">
    <property type="entry name" value="TonB_dep_Rec_b-barrel"/>
    <property type="match status" value="1"/>
</dbReference>
<comment type="subcellular location">
    <subcellularLocation>
        <location evidence="1 8">Cell outer membrane</location>
        <topology evidence="1 8">Multi-pass membrane protein</topology>
    </subcellularLocation>
</comment>
<keyword evidence="4 8" id="KW-0812">Transmembrane</keyword>
<name>Q6SG11_9BACT</name>
<accession>Q6SG11</accession>
<keyword evidence="3 8" id="KW-1134">Transmembrane beta strand</keyword>
<evidence type="ECO:0000256" key="7">
    <source>
        <dbReference type="ARBA" id="ARBA00023237"/>
    </source>
</evidence>
<protein>
    <submittedName>
        <fullName evidence="10">Conserved domain protein</fullName>
    </submittedName>
</protein>
<dbReference type="Gene3D" id="2.40.170.20">
    <property type="entry name" value="TonB-dependent receptor, beta-barrel domain"/>
    <property type="match status" value="1"/>
</dbReference>